<dbReference type="InParanoid" id="A0A165G4R2"/>
<dbReference type="AlphaFoldDB" id="A0A165G4R2"/>
<keyword evidence="1" id="KW-0175">Coiled coil</keyword>
<name>A0A165G4R2_EXIGL</name>
<evidence type="ECO:0000313" key="4">
    <source>
        <dbReference type="Proteomes" id="UP000077266"/>
    </source>
</evidence>
<organism evidence="3 4">
    <name type="scientific">Exidia glandulosa HHB12029</name>
    <dbReference type="NCBI Taxonomy" id="1314781"/>
    <lineage>
        <taxon>Eukaryota</taxon>
        <taxon>Fungi</taxon>
        <taxon>Dikarya</taxon>
        <taxon>Basidiomycota</taxon>
        <taxon>Agaricomycotina</taxon>
        <taxon>Agaricomycetes</taxon>
        <taxon>Auriculariales</taxon>
        <taxon>Exidiaceae</taxon>
        <taxon>Exidia</taxon>
    </lineage>
</organism>
<dbReference type="Proteomes" id="UP000077266">
    <property type="component" value="Unassembled WGS sequence"/>
</dbReference>
<sequence>MLHRRQDWVDIATCAIPACTCSDTQYCLQTPYLCNQCPTAVCHDIDDSPAGLRLAAVGGLGAGIIGLIVLIIGIYIRVRQKRQQRRAREGRPVPYLFRVAARNAIVNGTPSPTPGGPVANTDSTLVALRKENDQLRNALSWLQNQLAAATTESETHDTRRFPRIEVKRCQQPQWFRTKKAFARRTNVCEGRRHTFATEWRRLAEHHHMSPTRAPTLKAFCFDYERIVRLSQEWCTLRRKMLLLYGATHALSPSI</sequence>
<evidence type="ECO:0000313" key="3">
    <source>
        <dbReference type="EMBL" id="KZV89981.1"/>
    </source>
</evidence>
<keyword evidence="2" id="KW-0472">Membrane</keyword>
<feature type="coiled-coil region" evidence="1">
    <location>
        <begin position="118"/>
        <end position="152"/>
    </location>
</feature>
<proteinExistence type="predicted"/>
<accession>A0A165G4R2</accession>
<evidence type="ECO:0000256" key="2">
    <source>
        <dbReference type="SAM" id="Phobius"/>
    </source>
</evidence>
<dbReference type="OrthoDB" id="2402916at2759"/>
<evidence type="ECO:0008006" key="5">
    <source>
        <dbReference type="Google" id="ProtNLM"/>
    </source>
</evidence>
<evidence type="ECO:0000256" key="1">
    <source>
        <dbReference type="SAM" id="Coils"/>
    </source>
</evidence>
<reference evidence="3 4" key="1">
    <citation type="journal article" date="2016" name="Mol. Biol. Evol.">
        <title>Comparative Genomics of Early-Diverging Mushroom-Forming Fungi Provides Insights into the Origins of Lignocellulose Decay Capabilities.</title>
        <authorList>
            <person name="Nagy L.G."/>
            <person name="Riley R."/>
            <person name="Tritt A."/>
            <person name="Adam C."/>
            <person name="Daum C."/>
            <person name="Floudas D."/>
            <person name="Sun H."/>
            <person name="Yadav J.S."/>
            <person name="Pangilinan J."/>
            <person name="Larsson K.H."/>
            <person name="Matsuura K."/>
            <person name="Barry K."/>
            <person name="Labutti K."/>
            <person name="Kuo R."/>
            <person name="Ohm R.A."/>
            <person name="Bhattacharya S.S."/>
            <person name="Shirouzu T."/>
            <person name="Yoshinaga Y."/>
            <person name="Martin F.M."/>
            <person name="Grigoriev I.V."/>
            <person name="Hibbett D.S."/>
        </authorList>
    </citation>
    <scope>NUCLEOTIDE SEQUENCE [LARGE SCALE GENOMIC DNA]</scope>
    <source>
        <strain evidence="3 4">HHB12029</strain>
    </source>
</reference>
<gene>
    <name evidence="3" type="ORF">EXIGLDRAFT_131173</name>
</gene>
<dbReference type="EMBL" id="KV426059">
    <property type="protein sequence ID" value="KZV89981.1"/>
    <property type="molecule type" value="Genomic_DNA"/>
</dbReference>
<keyword evidence="4" id="KW-1185">Reference proteome</keyword>
<feature type="transmembrane region" description="Helical" evidence="2">
    <location>
        <begin position="54"/>
        <end position="76"/>
    </location>
</feature>
<keyword evidence="2" id="KW-1133">Transmembrane helix</keyword>
<keyword evidence="2" id="KW-0812">Transmembrane</keyword>
<protein>
    <recommendedName>
        <fullName evidence="5">Membrane anchor Opy2 N-terminal domain-containing protein</fullName>
    </recommendedName>
</protein>